<reference evidence="1 2" key="1">
    <citation type="submission" date="2010-08" db="EMBL/GenBank/DDBJ databases">
        <title>The draft genome of Desulfovibrio fructosovorans JJ.</title>
        <authorList>
            <consortium name="US DOE Joint Genome Institute (JGI-PGF)"/>
            <person name="Lucas S."/>
            <person name="Copeland A."/>
            <person name="Lapidus A."/>
            <person name="Cheng J.-F."/>
            <person name="Bruce D."/>
            <person name="Goodwin L."/>
            <person name="Pitluck S."/>
            <person name="Land M.L."/>
            <person name="Hauser L."/>
            <person name="Chang Y.-J."/>
            <person name="Jeffries C."/>
            <person name="Wall J.D."/>
            <person name="Stahl D.A."/>
            <person name="Arkin A.P."/>
            <person name="Dehal P."/>
            <person name="Stolyar S.M."/>
            <person name="Hazen T.C."/>
            <person name="Woyke T.J."/>
        </authorList>
    </citation>
    <scope>NUCLEOTIDE SEQUENCE [LARGE SCALE GENOMIC DNA]</scope>
    <source>
        <strain evidence="1 2">JJ</strain>
    </source>
</reference>
<name>E1JR51_SOLFR</name>
<dbReference type="OrthoDB" id="5454687at2"/>
<gene>
    <name evidence="1" type="ORF">DesfrDRAFT_0100</name>
</gene>
<protein>
    <submittedName>
        <fullName evidence="1">Uncharacterized protein</fullName>
    </submittedName>
</protein>
<dbReference type="AlphaFoldDB" id="E1JR51"/>
<evidence type="ECO:0000313" key="2">
    <source>
        <dbReference type="Proteomes" id="UP000006250"/>
    </source>
</evidence>
<evidence type="ECO:0000313" key="1">
    <source>
        <dbReference type="EMBL" id="EFL53052.1"/>
    </source>
</evidence>
<dbReference type="RefSeq" id="WP_005990062.1">
    <property type="nucleotide sequence ID" value="NZ_AECZ01000001.1"/>
</dbReference>
<comment type="caution">
    <text evidence="1">The sequence shown here is derived from an EMBL/GenBank/DDBJ whole genome shotgun (WGS) entry which is preliminary data.</text>
</comment>
<sequence length="217" mass="23984">MGQEARDSILARLKTALRTRGAKDAVDRLDLITCALTTEMDAAAFYAWVMRYCREYDLDPDWVFDGKGRDAPPDCPVAMTPVFAMSSTHPRTGRWLLREIERIALAPRIVGPSRFVIRMDSPALEPRIRKGAYLVVDTRRDAVDGTDAALPTREETVPFAMDIQGKGLVVRMLPYGQGADRKIAGKDDSLAVEDVVTGDIAGHARIVGRVVWVAQTL</sequence>
<keyword evidence="2" id="KW-1185">Reference proteome</keyword>
<proteinExistence type="predicted"/>
<dbReference type="EMBL" id="AECZ01000001">
    <property type="protein sequence ID" value="EFL53052.1"/>
    <property type="molecule type" value="Genomic_DNA"/>
</dbReference>
<dbReference type="eggNOG" id="ENOG5030TUN">
    <property type="taxonomic scope" value="Bacteria"/>
</dbReference>
<accession>E1JR51</accession>
<organism evidence="1 2">
    <name type="scientific">Solidesulfovibrio fructosivorans JJ]</name>
    <dbReference type="NCBI Taxonomy" id="596151"/>
    <lineage>
        <taxon>Bacteria</taxon>
        <taxon>Pseudomonadati</taxon>
        <taxon>Thermodesulfobacteriota</taxon>
        <taxon>Desulfovibrionia</taxon>
        <taxon>Desulfovibrionales</taxon>
        <taxon>Desulfovibrionaceae</taxon>
        <taxon>Solidesulfovibrio</taxon>
    </lineage>
</organism>
<dbReference type="STRING" id="596151.DesfrDRAFT_0100"/>
<dbReference type="Proteomes" id="UP000006250">
    <property type="component" value="Unassembled WGS sequence"/>
</dbReference>